<keyword evidence="3 6" id="KW-0812">Transmembrane</keyword>
<dbReference type="PANTHER" id="PTHR23513">
    <property type="entry name" value="INTEGRAL MEMBRANE EFFLUX PROTEIN-RELATED"/>
    <property type="match status" value="1"/>
</dbReference>
<dbReference type="PANTHER" id="PTHR23513:SF6">
    <property type="entry name" value="MAJOR FACILITATOR SUPERFAMILY ASSOCIATED DOMAIN-CONTAINING PROTEIN"/>
    <property type="match status" value="1"/>
</dbReference>
<keyword evidence="4 6" id="KW-1133">Transmembrane helix</keyword>
<evidence type="ECO:0000259" key="7">
    <source>
        <dbReference type="PROSITE" id="PS50850"/>
    </source>
</evidence>
<dbReference type="CDD" id="cd06173">
    <property type="entry name" value="MFS_MefA_like"/>
    <property type="match status" value="1"/>
</dbReference>
<evidence type="ECO:0000256" key="6">
    <source>
        <dbReference type="SAM" id="Phobius"/>
    </source>
</evidence>
<dbReference type="InterPro" id="IPR020846">
    <property type="entry name" value="MFS_dom"/>
</dbReference>
<dbReference type="RefSeq" id="WP_235052263.1">
    <property type="nucleotide sequence ID" value="NZ_JAKFHA010000005.1"/>
</dbReference>
<feature type="transmembrane region" description="Helical" evidence="6">
    <location>
        <begin position="388"/>
        <end position="406"/>
    </location>
</feature>
<feature type="transmembrane region" description="Helical" evidence="6">
    <location>
        <begin position="50"/>
        <end position="69"/>
    </location>
</feature>
<dbReference type="Proteomes" id="UP001165378">
    <property type="component" value="Unassembled WGS sequence"/>
</dbReference>
<dbReference type="PROSITE" id="PS50850">
    <property type="entry name" value="MFS"/>
    <property type="match status" value="1"/>
</dbReference>
<dbReference type="AlphaFoldDB" id="A0AA41PZC0"/>
<evidence type="ECO:0000256" key="4">
    <source>
        <dbReference type="ARBA" id="ARBA00022989"/>
    </source>
</evidence>
<evidence type="ECO:0000256" key="2">
    <source>
        <dbReference type="ARBA" id="ARBA00022475"/>
    </source>
</evidence>
<keyword evidence="5 6" id="KW-0472">Membrane</keyword>
<feature type="transmembrane region" description="Helical" evidence="6">
    <location>
        <begin position="323"/>
        <end position="346"/>
    </location>
</feature>
<feature type="domain" description="Major facilitator superfamily (MFS) profile" evidence="7">
    <location>
        <begin position="16"/>
        <end position="412"/>
    </location>
</feature>
<keyword evidence="9" id="KW-1185">Reference proteome</keyword>
<gene>
    <name evidence="8" type="ORF">LZ495_12875</name>
</gene>
<evidence type="ECO:0000256" key="5">
    <source>
        <dbReference type="ARBA" id="ARBA00023136"/>
    </source>
</evidence>
<name>A0AA41PZC0_9ACTN</name>
<dbReference type="GO" id="GO:0022857">
    <property type="term" value="F:transmembrane transporter activity"/>
    <property type="evidence" value="ECO:0007669"/>
    <property type="project" value="InterPro"/>
</dbReference>
<accession>A0AA41PZC0</accession>
<feature type="transmembrane region" description="Helical" evidence="6">
    <location>
        <begin position="237"/>
        <end position="257"/>
    </location>
</feature>
<dbReference type="EMBL" id="JAKFHA010000005">
    <property type="protein sequence ID" value="MCF2528110.1"/>
    <property type="molecule type" value="Genomic_DNA"/>
</dbReference>
<comment type="caution">
    <text evidence="8">The sequence shown here is derived from an EMBL/GenBank/DDBJ whole genome shotgun (WGS) entry which is preliminary data.</text>
</comment>
<evidence type="ECO:0000256" key="3">
    <source>
        <dbReference type="ARBA" id="ARBA00022692"/>
    </source>
</evidence>
<feature type="transmembrane region" description="Helical" evidence="6">
    <location>
        <begin position="81"/>
        <end position="99"/>
    </location>
</feature>
<dbReference type="SUPFAM" id="SSF103473">
    <property type="entry name" value="MFS general substrate transporter"/>
    <property type="match status" value="1"/>
</dbReference>
<feature type="transmembrane region" description="Helical" evidence="6">
    <location>
        <begin position="300"/>
        <end position="317"/>
    </location>
</feature>
<comment type="subcellular location">
    <subcellularLocation>
        <location evidence="1">Cell membrane</location>
        <topology evidence="1">Multi-pass membrane protein</topology>
    </subcellularLocation>
</comment>
<dbReference type="InterPro" id="IPR011701">
    <property type="entry name" value="MFS"/>
</dbReference>
<evidence type="ECO:0000256" key="1">
    <source>
        <dbReference type="ARBA" id="ARBA00004651"/>
    </source>
</evidence>
<reference evidence="8" key="1">
    <citation type="submission" date="2022-01" db="EMBL/GenBank/DDBJ databases">
        <title>Genome-Based Taxonomic Classification of the Phylum Actinobacteria.</title>
        <authorList>
            <person name="Gao Y."/>
        </authorList>
    </citation>
    <scope>NUCLEOTIDE SEQUENCE</scope>
    <source>
        <strain evidence="8">KLBMP 8922</strain>
    </source>
</reference>
<protein>
    <submittedName>
        <fullName evidence="8">MFS transporter</fullName>
    </submittedName>
</protein>
<dbReference type="Gene3D" id="1.20.1250.20">
    <property type="entry name" value="MFS general substrate transporter like domains"/>
    <property type="match status" value="1"/>
</dbReference>
<dbReference type="GO" id="GO:0005886">
    <property type="term" value="C:plasma membrane"/>
    <property type="evidence" value="ECO:0007669"/>
    <property type="project" value="UniProtKB-SubCell"/>
</dbReference>
<sequence length="433" mass="43660">MSATSWPIGRVLRDRNAGLYLGSVVVSGFGTSAMAIAAGVWVKSLTGSDSLAALAGVFLWLPTLFGPLLGTLADRTDRRRLLIRTNLAMAVVLLALLTVRSEDQVAVVFAVLAVYGTAMVLLDSAESALVAAGIPADLRGDFNGLRMSANEGMKLLAPLVGAGLFVQYGGHAVALVDAASFAAAAALFALVRTDPAPAAAPTQSADTPPDTGPARGRWLRDTADGMRELWCRSTLRALVLAGAVTMAAAGLNGAAIFAVADRGLGRSPAFIGVMYAVQGCGSVLSGLAAGPLMRRMTGRWFAVAGIAVFAAGVLVRGTGSTELALAGSAAIGAGLPCVLIAAMTAVQRDVPETHVGRAAATAGTVVFAPNALTGALGAGLLAVCDYRVVLVASGAVALLGALGLALSTATGRLSPCCARIGGSEDRRAPLRRG</sequence>
<dbReference type="Pfam" id="PF07690">
    <property type="entry name" value="MFS_1"/>
    <property type="match status" value="1"/>
</dbReference>
<proteinExistence type="predicted"/>
<feature type="transmembrane region" description="Helical" evidence="6">
    <location>
        <begin position="20"/>
        <end position="44"/>
    </location>
</feature>
<feature type="transmembrane region" description="Helical" evidence="6">
    <location>
        <begin position="105"/>
        <end position="122"/>
    </location>
</feature>
<organism evidence="8 9">
    <name type="scientific">Yinghuangia soli</name>
    <dbReference type="NCBI Taxonomy" id="2908204"/>
    <lineage>
        <taxon>Bacteria</taxon>
        <taxon>Bacillati</taxon>
        <taxon>Actinomycetota</taxon>
        <taxon>Actinomycetes</taxon>
        <taxon>Kitasatosporales</taxon>
        <taxon>Streptomycetaceae</taxon>
        <taxon>Yinghuangia</taxon>
    </lineage>
</organism>
<feature type="transmembrane region" description="Helical" evidence="6">
    <location>
        <begin position="269"/>
        <end position="288"/>
    </location>
</feature>
<keyword evidence="2" id="KW-1003">Cell membrane</keyword>
<feature type="transmembrane region" description="Helical" evidence="6">
    <location>
        <begin position="358"/>
        <end position="382"/>
    </location>
</feature>
<evidence type="ECO:0000313" key="9">
    <source>
        <dbReference type="Proteomes" id="UP001165378"/>
    </source>
</evidence>
<evidence type="ECO:0000313" key="8">
    <source>
        <dbReference type="EMBL" id="MCF2528110.1"/>
    </source>
</evidence>
<dbReference type="InterPro" id="IPR036259">
    <property type="entry name" value="MFS_trans_sf"/>
</dbReference>